<dbReference type="GO" id="GO:0006801">
    <property type="term" value="P:superoxide metabolic process"/>
    <property type="evidence" value="ECO:0007669"/>
    <property type="project" value="InterPro"/>
</dbReference>
<evidence type="ECO:0000313" key="2">
    <source>
        <dbReference type="Ensembl" id="ENSPFOP00000024837.1"/>
    </source>
</evidence>
<dbReference type="eggNOG" id="ENOG502QW6R">
    <property type="taxonomic scope" value="Eukaryota"/>
</dbReference>
<accession>A0A096M096</accession>
<dbReference type="SUPFAM" id="SSF49329">
    <property type="entry name" value="Cu,Zn superoxide dismutase-like"/>
    <property type="match status" value="3"/>
</dbReference>
<dbReference type="InterPro" id="IPR036423">
    <property type="entry name" value="SOD-like_Cu/Zn_dom_sf"/>
</dbReference>
<name>A0A096M096_POEFO</name>
<feature type="domain" description="Superoxide dismutase copper/zinc binding" evidence="1">
    <location>
        <begin position="172"/>
        <end position="293"/>
    </location>
</feature>
<dbReference type="GeneTree" id="ENSGT00530000064791"/>
<dbReference type="STRING" id="48698.ENSPFOP00000024837"/>
<dbReference type="Pfam" id="PF00080">
    <property type="entry name" value="Sod_Cu"/>
    <property type="match status" value="2"/>
</dbReference>
<keyword evidence="3" id="KW-1185">Reference proteome</keyword>
<feature type="domain" description="Superoxide dismutase copper/zinc binding" evidence="1">
    <location>
        <begin position="322"/>
        <end position="468"/>
    </location>
</feature>
<dbReference type="PANTHER" id="PTHR20910">
    <property type="entry name" value="AGAP001623-PA"/>
    <property type="match status" value="1"/>
</dbReference>
<proteinExistence type="predicted"/>
<dbReference type="GO" id="GO:0046872">
    <property type="term" value="F:metal ion binding"/>
    <property type="evidence" value="ECO:0007669"/>
    <property type="project" value="InterPro"/>
</dbReference>
<dbReference type="Ensembl" id="ENSPFOT00000025244.1">
    <property type="protein sequence ID" value="ENSPFOP00000024837.1"/>
    <property type="gene ID" value="ENSPFOG00000022701.1"/>
</dbReference>
<sequence>IGVSVFTFTGDPSSASPINVSLLFGQISNLDDLSLSLETCDGIKICTVVSQGQTRLTRQARFTESVAGNIYIRANVNNANPRLLADLVTIGSTSTAANCTILLGSLDAASLTNLGSVKVGNPLSPQKSRLDFSSFRVYSYLLLRVGSSYNCAQVYNMLEKEVRAVMNMRGISGYFNFRQASPFDVTQLSVNLANLRELFGPYHVHNFPVPSVRSGQCSNDNVGGHCNPFAVDTTSETYPVGPGSTHDKYETGDLGGKHMSLSGRSTFQMTFTDFSLPLFGQNSIVGRSVVIHLVSGDRYACASIGYPGAVTVASATFQTPVVGKIIFTQLVNNPLSDVSIFMDLSYGDPTTITTQHHNWHVHEFPISSERDDDEGRCITTGGHWNPFKISTTDSSYALHCKPSCPLCCEAGDLANKYTTINLDTDIGGVKSKHFFTDVTSWLDISGITGRSVVIHEAERGGPRIACANVTEVRVPTARLGTWFGPVSSGGQVRFSQAVPQGPTEITVSLKNLQSLAGGYHVHILPIIVGSSDPCSDTDILGHFNPLAWNTSSSPSPGVGT</sequence>
<reference evidence="2" key="2">
    <citation type="submission" date="2025-08" db="UniProtKB">
        <authorList>
            <consortium name="Ensembl"/>
        </authorList>
    </citation>
    <scope>IDENTIFICATION</scope>
</reference>
<protein>
    <recommendedName>
        <fullName evidence="1">Superoxide dismutase copper/zinc binding domain-containing protein</fullName>
    </recommendedName>
</protein>
<dbReference type="Proteomes" id="UP000028760">
    <property type="component" value="Unassembled WGS sequence"/>
</dbReference>
<dbReference type="InterPro" id="IPR053257">
    <property type="entry name" value="Cu-only_SOD"/>
</dbReference>
<evidence type="ECO:0000259" key="1">
    <source>
        <dbReference type="Pfam" id="PF00080"/>
    </source>
</evidence>
<reference evidence="2" key="3">
    <citation type="submission" date="2025-09" db="UniProtKB">
        <authorList>
            <consortium name="Ensembl"/>
        </authorList>
    </citation>
    <scope>IDENTIFICATION</scope>
</reference>
<dbReference type="EMBL" id="AYCK01012013">
    <property type="status" value="NOT_ANNOTATED_CDS"/>
    <property type="molecule type" value="Genomic_DNA"/>
</dbReference>
<dbReference type="PANTHER" id="PTHR20910:SF1">
    <property type="entry name" value="SUPEROXIDE DISMUTASE COPPER_ZINC BINDING DOMAIN-CONTAINING PROTEIN"/>
    <property type="match status" value="1"/>
</dbReference>
<dbReference type="InterPro" id="IPR001424">
    <property type="entry name" value="SOD_Cu_Zn_dom"/>
</dbReference>
<organism evidence="2 3">
    <name type="scientific">Poecilia formosa</name>
    <name type="common">Amazon molly</name>
    <name type="synonym">Limia formosa</name>
    <dbReference type="NCBI Taxonomy" id="48698"/>
    <lineage>
        <taxon>Eukaryota</taxon>
        <taxon>Metazoa</taxon>
        <taxon>Chordata</taxon>
        <taxon>Craniata</taxon>
        <taxon>Vertebrata</taxon>
        <taxon>Euteleostomi</taxon>
        <taxon>Actinopterygii</taxon>
        <taxon>Neopterygii</taxon>
        <taxon>Teleostei</taxon>
        <taxon>Neoteleostei</taxon>
        <taxon>Acanthomorphata</taxon>
        <taxon>Ovalentaria</taxon>
        <taxon>Atherinomorphae</taxon>
        <taxon>Cyprinodontiformes</taxon>
        <taxon>Poeciliidae</taxon>
        <taxon>Poeciliinae</taxon>
        <taxon>Poecilia</taxon>
    </lineage>
</organism>
<dbReference type="Gene3D" id="2.60.40.200">
    <property type="entry name" value="Superoxide dismutase, copper/zinc binding domain"/>
    <property type="match status" value="3"/>
</dbReference>
<reference evidence="3" key="1">
    <citation type="submission" date="2013-10" db="EMBL/GenBank/DDBJ databases">
        <authorList>
            <person name="Schartl M."/>
            <person name="Warren W."/>
        </authorList>
    </citation>
    <scope>NUCLEOTIDE SEQUENCE [LARGE SCALE GENOMIC DNA]</scope>
    <source>
        <strain evidence="3">female</strain>
    </source>
</reference>
<evidence type="ECO:0000313" key="3">
    <source>
        <dbReference type="Proteomes" id="UP000028760"/>
    </source>
</evidence>
<dbReference type="AlphaFoldDB" id="A0A096M096"/>